<feature type="region of interest" description="Disordered" evidence="1">
    <location>
        <begin position="1696"/>
        <end position="1731"/>
    </location>
</feature>
<proteinExistence type="predicted"/>
<dbReference type="STRING" id="6336.A0A0V0S6C9"/>
<protein>
    <submittedName>
        <fullName evidence="3">InaD-like protein</fullName>
    </submittedName>
</protein>
<reference evidence="3 4" key="1">
    <citation type="submission" date="2015-01" db="EMBL/GenBank/DDBJ databases">
        <title>Evolution of Trichinella species and genotypes.</title>
        <authorList>
            <person name="Korhonen P.K."/>
            <person name="Edoardo P."/>
            <person name="Giuseppe L.R."/>
            <person name="Gasser R.B."/>
        </authorList>
    </citation>
    <scope>NUCLEOTIDE SEQUENCE [LARGE SCALE GENOMIC DNA]</scope>
    <source>
        <strain evidence="3">ISS37</strain>
    </source>
</reference>
<organism evidence="3 4">
    <name type="scientific">Trichinella nelsoni</name>
    <dbReference type="NCBI Taxonomy" id="6336"/>
    <lineage>
        <taxon>Eukaryota</taxon>
        <taxon>Metazoa</taxon>
        <taxon>Ecdysozoa</taxon>
        <taxon>Nematoda</taxon>
        <taxon>Enoplea</taxon>
        <taxon>Dorylaimia</taxon>
        <taxon>Trichinellida</taxon>
        <taxon>Trichinellidae</taxon>
        <taxon>Trichinella</taxon>
    </lineage>
</organism>
<feature type="domain" description="PDZ" evidence="2">
    <location>
        <begin position="997"/>
        <end position="1091"/>
    </location>
</feature>
<feature type="compositionally biased region" description="Basic and acidic residues" evidence="1">
    <location>
        <begin position="1706"/>
        <end position="1731"/>
    </location>
</feature>
<feature type="domain" description="PDZ" evidence="2">
    <location>
        <begin position="380"/>
        <end position="471"/>
    </location>
</feature>
<dbReference type="SUPFAM" id="SSF50156">
    <property type="entry name" value="PDZ domain-like"/>
    <property type="match status" value="9"/>
</dbReference>
<dbReference type="CDD" id="cd06673">
    <property type="entry name" value="PDZ10_MUPP1-PDZ8_PATJ-like"/>
    <property type="match status" value="1"/>
</dbReference>
<dbReference type="OrthoDB" id="6022711at2759"/>
<comment type="caution">
    <text evidence="3">The sequence shown here is derived from an EMBL/GenBank/DDBJ whole genome shotgun (WGS) entry which is preliminary data.</text>
</comment>
<dbReference type="Proteomes" id="UP000054630">
    <property type="component" value="Unassembled WGS sequence"/>
</dbReference>
<evidence type="ECO:0000259" key="2">
    <source>
        <dbReference type="PROSITE" id="PS50106"/>
    </source>
</evidence>
<feature type="domain" description="PDZ" evidence="2">
    <location>
        <begin position="1573"/>
        <end position="1655"/>
    </location>
</feature>
<dbReference type="CDD" id="cd00136">
    <property type="entry name" value="PDZ_canonical"/>
    <property type="match status" value="1"/>
</dbReference>
<evidence type="ECO:0000256" key="1">
    <source>
        <dbReference type="SAM" id="MobiDB-lite"/>
    </source>
</evidence>
<dbReference type="PANTHER" id="PTHR19964">
    <property type="entry name" value="MULTIPLE PDZ DOMAIN PROTEIN"/>
    <property type="match status" value="1"/>
</dbReference>
<dbReference type="SMART" id="SM00228">
    <property type="entry name" value="PDZ"/>
    <property type="match status" value="9"/>
</dbReference>
<dbReference type="PROSITE" id="PS50106">
    <property type="entry name" value="PDZ"/>
    <property type="match status" value="9"/>
</dbReference>
<feature type="domain" description="PDZ" evidence="2">
    <location>
        <begin position="1452"/>
        <end position="1556"/>
    </location>
</feature>
<name>A0A0V0S6C9_9BILA</name>
<gene>
    <name evidence="3" type="primary">Mpdz</name>
    <name evidence="3" type="ORF">T07_3562</name>
</gene>
<feature type="compositionally biased region" description="Polar residues" evidence="1">
    <location>
        <begin position="295"/>
        <end position="311"/>
    </location>
</feature>
<dbReference type="Gene3D" id="2.30.42.10">
    <property type="match status" value="9"/>
</dbReference>
<feature type="compositionally biased region" description="Low complexity" evidence="1">
    <location>
        <begin position="312"/>
        <end position="321"/>
    </location>
</feature>
<accession>A0A0V0S6C9</accession>
<dbReference type="InterPro" id="IPR051342">
    <property type="entry name" value="PDZ_scaffold"/>
</dbReference>
<dbReference type="InterPro" id="IPR036034">
    <property type="entry name" value="PDZ_sf"/>
</dbReference>
<feature type="region of interest" description="Disordered" evidence="1">
    <location>
        <begin position="228"/>
        <end position="252"/>
    </location>
</feature>
<dbReference type="InterPro" id="IPR001478">
    <property type="entry name" value="PDZ"/>
</dbReference>
<feature type="domain" description="PDZ" evidence="2">
    <location>
        <begin position="1241"/>
        <end position="1332"/>
    </location>
</feature>
<feature type="compositionally biased region" description="Polar residues" evidence="1">
    <location>
        <begin position="232"/>
        <end position="246"/>
    </location>
</feature>
<feature type="domain" description="PDZ" evidence="2">
    <location>
        <begin position="705"/>
        <end position="774"/>
    </location>
</feature>
<feature type="domain" description="PDZ" evidence="2">
    <location>
        <begin position="1768"/>
        <end position="1824"/>
    </location>
</feature>
<dbReference type="PANTHER" id="PTHR19964:SF92">
    <property type="entry name" value="PATJ HOMOLOG"/>
    <property type="match status" value="1"/>
</dbReference>
<dbReference type="EMBL" id="JYDL01000032">
    <property type="protein sequence ID" value="KRX22289.1"/>
    <property type="molecule type" value="Genomic_DNA"/>
</dbReference>
<feature type="region of interest" description="Disordered" evidence="1">
    <location>
        <begin position="1098"/>
        <end position="1160"/>
    </location>
</feature>
<feature type="compositionally biased region" description="Polar residues" evidence="1">
    <location>
        <begin position="1098"/>
        <end position="1119"/>
    </location>
</feature>
<sequence>MKTIARRKKKQKHFIQLYMRCKLLHHKFNSTLEHFLKVNKKSQHITVRTLIFTAQDFDGRSVYLWIFYLQHVVDRMTFQYCSMVLYGTYTEVQIATFTNCLPNLGVVLAGGRSSGVIVKAILPGSFAYKDGQIKQGDHLLAVNDVFVHGMTCDQVANLLRHNADGKIQMIVGRALKSSTSAKKHSRTTIRLPTDVVTNPALLKNHITNLNADFGHKSSASTERYQSAIVEPSKQQDVTTSAPQHTGSRNDELENLSSQACLVNRRKVDKKTVQIRDIDLEELKYEQLPKILEQQTANSSQLTTGESRNFYQPPSSAAATTSWESEDDSKLSLHRSYSVGNCDKIEETRKKWQPICGPEYNILLEIIIPQRFVLHQPHSPVVEFERSQCDETLGISLEGTVDIVGNSEQCPHHFIKSISEDSDLCSLAELLKPGDELLEVNDDVLYGKSYCDVLNVLRNLGKHVSIVCARRRSEFTKPQVTQAGIELLGRFEDQEDMSGSWSEKLDKAIIWSPYSERIMLVKGSEGLGFTIFEHKAFIDRESTAIVVHSLIPKGVAQKSGQILPGDRLLSVNDIPMTNLSLKKAIKILKATPVGPVTLEIARPLTLTGEVTADFDFEKLYLPFDISMFDALRQVEDLSEPLTDYISSSPCIEKEEYDETFFPPTASAYGTIKSISSTVCSVETNASSSSASSVKLQCSIPESLTKTIRIKKKLSSFGVKVEAAQYGSGGCIVKSIDKYSAVDFDGHLKVGDMLLSVNGQDLKYASRAQVKAIMRRVNLLTSDISVKYVPAESVKKYDFYQRRMNQRSSCSSLTGLSLKKFPEYYRSPYLSSKSLELSEIAVSESGIKSANSSLSLATAISCPVTYRREYSFGDKIDTANGEQLSSTDLQLTTSDEQQDPRKLPSVVGKSYQIPILSDKLEIFNSSDRSLLEKNKINDEQQLPFVGTGIGSGEVADERTEQQSEENVQNFETLDNDKNRYAEDQSAELGIAKLKPVTKIVEIHRNKDQYLGISIVGGKIEIMQGDNVKPFVISGVFVKSVLPNSAAQKCNQIKIGDRILSVNGISLINRPHEECVHIIRHAESPVVLILESFSFAWPHLSSTSENEPNVQQTGQTQDNRAYSSEEPGSQEKMTSSSIDIDNWKNSNKSSTGSRRYASIDSEQRSQLSTVQHVLLDNSPDNGLTGSTTTMPVDDLCNDDKARQLSTNGDCIVKAPTMSVKDDQLLLLDDELLERFGELNGELHVTELRKANDNRLGLALVGNKDRSKVSVLIAGIDDDDDESSAAFQAFRQGKLSIGDEILQVDDVVIHGRSHLNASSIIKNRPNSIVRLVVLRRPNGAADLAIDPAKMQPSGDVLRKVSDPHAEFSFSKQSQHEDTSPAAITMDAETSTHTTFACDHHSKYARTTDVKPIAEKTDVTEQISKTGSTTVQTQSTKSLKSASNPATDSIVQGCETLIEIDKSGKGLGLSLVGGSDTILGSIVVHEIYPDGAAAMDGRLAAGDQILEVASTVDHLPFFLYDENVTLTLVNGRSIRDAAHEVAINLLRQTPSKVRLLVHRDPKMKINLLDPTNIYDIFEVELNKKPGKGLGLSIVGRKHEPGIFIAEVMKGGIAESSGRLFQGDQLLAVNGKDLTASYQEEAATLLKTATGIVKLKIGRIKVTSSRPKSAAAALSAASDSSAQPVAVHLIALLNCMKISPEPSRRFTTTHGGRKDKGRFEASMKTEGRSKSLSPREESNKKSCFYRISRHSFKFDRNRKTQIADTDDNNYDIIEVQLTKNSNQPWGMGVGKRPKGILITSVQPNSLVDGKLHLGDRILAVNYQPVLDQASARSWLPGFAPCCSATNLIHPKDTTASFPTYCTQEPTGHFAAFSGQQFYGSFFETQAIIIILLRPIQEIQHHMCKTAEPSYTKLEMLLLQ</sequence>
<dbReference type="Pfam" id="PF00595">
    <property type="entry name" value="PDZ"/>
    <property type="match status" value="7"/>
</dbReference>
<evidence type="ECO:0000313" key="4">
    <source>
        <dbReference type="Proteomes" id="UP000054630"/>
    </source>
</evidence>
<keyword evidence="4" id="KW-1185">Reference proteome</keyword>
<feature type="compositionally biased region" description="Polar residues" evidence="1">
    <location>
        <begin position="1128"/>
        <end position="1150"/>
    </location>
</feature>
<feature type="domain" description="PDZ" evidence="2">
    <location>
        <begin position="91"/>
        <end position="160"/>
    </location>
</feature>
<evidence type="ECO:0000313" key="3">
    <source>
        <dbReference type="EMBL" id="KRX22289.1"/>
    </source>
</evidence>
<feature type="region of interest" description="Disordered" evidence="1">
    <location>
        <begin position="295"/>
        <end position="324"/>
    </location>
</feature>
<dbReference type="CDD" id="cd06674">
    <property type="entry name" value="PDZ11_MUPP1-PDZ9_PATJ-like"/>
    <property type="match status" value="1"/>
</dbReference>
<feature type="domain" description="PDZ" evidence="2">
    <location>
        <begin position="516"/>
        <end position="591"/>
    </location>
</feature>